<accession>A0A382XUI5</accession>
<gene>
    <name evidence="1" type="ORF">METZ01_LOCUS427354</name>
</gene>
<dbReference type="InterPro" id="IPR011050">
    <property type="entry name" value="Pectin_lyase_fold/virulence"/>
</dbReference>
<feature type="non-terminal residue" evidence="1">
    <location>
        <position position="268"/>
    </location>
</feature>
<evidence type="ECO:0008006" key="2">
    <source>
        <dbReference type="Google" id="ProtNLM"/>
    </source>
</evidence>
<evidence type="ECO:0000313" key="1">
    <source>
        <dbReference type="EMBL" id="SVD74500.1"/>
    </source>
</evidence>
<protein>
    <recommendedName>
        <fullName evidence="2">Right handed beta helix domain-containing protein</fullName>
    </recommendedName>
</protein>
<proteinExistence type="predicted"/>
<reference evidence="1" key="1">
    <citation type="submission" date="2018-05" db="EMBL/GenBank/DDBJ databases">
        <authorList>
            <person name="Lanie J.A."/>
            <person name="Ng W.-L."/>
            <person name="Kazmierczak K.M."/>
            <person name="Andrzejewski T.M."/>
            <person name="Davidsen T.M."/>
            <person name="Wayne K.J."/>
            <person name="Tettelin H."/>
            <person name="Glass J.I."/>
            <person name="Rusch D."/>
            <person name="Podicherti R."/>
            <person name="Tsui H.-C.T."/>
            <person name="Winkler M.E."/>
        </authorList>
    </citation>
    <scope>NUCLEOTIDE SEQUENCE</scope>
</reference>
<name>A0A382XUI5_9ZZZZ</name>
<dbReference type="AlphaFoldDB" id="A0A382XUI5"/>
<dbReference type="SUPFAM" id="SSF51126">
    <property type="entry name" value="Pectin lyase-like"/>
    <property type="match status" value="1"/>
</dbReference>
<feature type="non-terminal residue" evidence="1">
    <location>
        <position position="1"/>
    </location>
</feature>
<sequence length="268" mass="30295">GNPYAPEPGTIWENIGRNPFLYAPNDSDSWPYIDSSAYPNGIEYYLPGEYANLDTLEEWSFDGGTNTLYLYPGDNFPDSTNVRVRVRKRNISFTHSDNLEFRNIHFFASGVDFGETNYLTIEDSRFSFNAFFGGEFTDGASRAGSDYAWSDHVTIRNCIFEYSNGRSPFWNVGHQSTVDNVLVRYNDWFKGSANYVGGDHAGPAYYRYITVENSTNGGLWPGRGALVEYGRFENLYDGCDCSGIQRNGATAEYSTTRYSWIINMPGLN</sequence>
<dbReference type="InterPro" id="IPR012334">
    <property type="entry name" value="Pectin_lyas_fold"/>
</dbReference>
<dbReference type="EMBL" id="UINC01170452">
    <property type="protein sequence ID" value="SVD74500.1"/>
    <property type="molecule type" value="Genomic_DNA"/>
</dbReference>
<organism evidence="1">
    <name type="scientific">marine metagenome</name>
    <dbReference type="NCBI Taxonomy" id="408172"/>
    <lineage>
        <taxon>unclassified sequences</taxon>
        <taxon>metagenomes</taxon>
        <taxon>ecological metagenomes</taxon>
    </lineage>
</organism>
<dbReference type="Gene3D" id="2.160.20.10">
    <property type="entry name" value="Single-stranded right-handed beta-helix, Pectin lyase-like"/>
    <property type="match status" value="1"/>
</dbReference>